<sequence length="228" mass="24354">MSTTVNASNNSSETAKSLGLKILSVVGLTLFAGSYVNSWQSSLAEYAQQQEQEAEETIVATSTTDTPTIIANTPTSKPTIAPSTSVVASAVDTTESVSAVNTVPVVETSSIETQVAMAAVPETQAAPKVITDSNTLEKLNSMLYNQIDQAWKQYPTFSENLAYRVTINSAGMVAKYEHINKAASEYIGETPLAKLANSSIIDENKPTAEYLVLLTPNGVVQVNQWLTK</sequence>
<dbReference type="EMBL" id="RCBY01000029">
    <property type="protein sequence ID" value="RQH48726.1"/>
    <property type="molecule type" value="Genomic_DNA"/>
</dbReference>
<protein>
    <submittedName>
        <fullName evidence="1">Uncharacterized protein</fullName>
    </submittedName>
</protein>
<evidence type="ECO:0000313" key="1">
    <source>
        <dbReference type="EMBL" id="RQH48726.1"/>
    </source>
</evidence>
<gene>
    <name evidence="1" type="ORF">D5R40_07745</name>
</gene>
<proteinExistence type="predicted"/>
<dbReference type="Proteomes" id="UP000269154">
    <property type="component" value="Unassembled WGS sequence"/>
</dbReference>
<organism evidence="1 2">
    <name type="scientific">Okeania hirsuta</name>
    <dbReference type="NCBI Taxonomy" id="1458930"/>
    <lineage>
        <taxon>Bacteria</taxon>
        <taxon>Bacillati</taxon>
        <taxon>Cyanobacteriota</taxon>
        <taxon>Cyanophyceae</taxon>
        <taxon>Oscillatoriophycideae</taxon>
        <taxon>Oscillatoriales</taxon>
        <taxon>Microcoleaceae</taxon>
        <taxon>Okeania</taxon>
    </lineage>
</organism>
<dbReference type="RefSeq" id="WP_124154443.1">
    <property type="nucleotide sequence ID" value="NZ_CAWOLW010000212.1"/>
</dbReference>
<dbReference type="AlphaFoldDB" id="A0A3N6PQL8"/>
<name>A0A3N6PQL8_9CYAN</name>
<comment type="caution">
    <text evidence="1">The sequence shown here is derived from an EMBL/GenBank/DDBJ whole genome shotgun (WGS) entry which is preliminary data.</text>
</comment>
<accession>A0A3N6PQL8</accession>
<dbReference type="OrthoDB" id="468129at2"/>
<evidence type="ECO:0000313" key="2">
    <source>
        <dbReference type="Proteomes" id="UP000269154"/>
    </source>
</evidence>
<reference evidence="1 2" key="1">
    <citation type="journal article" date="2018" name="ACS Chem. Biol.">
        <title>Ketoreductase domain dysfunction expands chemodiversity: malyngamide biosynthesis in the cyanobacterium Okeania hirsuta.</title>
        <authorList>
            <person name="Moss N.A."/>
            <person name="Leao T."/>
            <person name="Rankin M."/>
            <person name="McCullough T.M."/>
            <person name="Qu P."/>
            <person name="Korobeynikov A."/>
            <person name="Smith J.L."/>
            <person name="Gerwick L."/>
            <person name="Gerwick W.H."/>
        </authorList>
    </citation>
    <scope>NUCLEOTIDE SEQUENCE [LARGE SCALE GENOMIC DNA]</scope>
    <source>
        <strain evidence="1 2">PAB10Feb10-1</strain>
    </source>
</reference>
<keyword evidence="2" id="KW-1185">Reference proteome</keyword>